<dbReference type="GO" id="GO:0016746">
    <property type="term" value="F:acyltransferase activity"/>
    <property type="evidence" value="ECO:0007669"/>
    <property type="project" value="InterPro"/>
</dbReference>
<organism evidence="2">
    <name type="scientific">marine sediment metagenome</name>
    <dbReference type="NCBI Taxonomy" id="412755"/>
    <lineage>
        <taxon>unclassified sequences</taxon>
        <taxon>metagenomes</taxon>
        <taxon>ecological metagenomes</taxon>
    </lineage>
</organism>
<name>X0TYV9_9ZZZZ</name>
<gene>
    <name evidence="2" type="ORF">S01H1_21992</name>
</gene>
<evidence type="ECO:0000259" key="1">
    <source>
        <dbReference type="Pfam" id="PF00198"/>
    </source>
</evidence>
<feature type="non-terminal residue" evidence="2">
    <location>
        <position position="1"/>
    </location>
</feature>
<protein>
    <recommendedName>
        <fullName evidence="1">2-oxoacid dehydrogenase acyltransferase catalytic domain-containing protein</fullName>
    </recommendedName>
</protein>
<dbReference type="Pfam" id="PF00198">
    <property type="entry name" value="2-oxoacid_dh"/>
    <property type="match status" value="1"/>
</dbReference>
<dbReference type="InterPro" id="IPR001078">
    <property type="entry name" value="2-oxoacid_DH_actylTfrase"/>
</dbReference>
<proteinExistence type="predicted"/>
<dbReference type="AlphaFoldDB" id="X0TYV9"/>
<dbReference type="Gene3D" id="3.30.559.10">
    <property type="entry name" value="Chloramphenicol acetyltransferase-like domain"/>
    <property type="match status" value="1"/>
</dbReference>
<dbReference type="SUPFAM" id="SSF52777">
    <property type="entry name" value="CoA-dependent acyltransferases"/>
    <property type="match status" value="1"/>
</dbReference>
<dbReference type="EMBL" id="BARS01012310">
    <property type="protein sequence ID" value="GAF98773.1"/>
    <property type="molecule type" value="Genomic_DNA"/>
</dbReference>
<evidence type="ECO:0000313" key="2">
    <source>
        <dbReference type="EMBL" id="GAF98773.1"/>
    </source>
</evidence>
<accession>X0TYV9</accession>
<sequence>VRPIMTLTLVFDHRGLDGAVAARFLQTLRQILEEAQM</sequence>
<reference evidence="2" key="1">
    <citation type="journal article" date="2014" name="Front. Microbiol.">
        <title>High frequency of phylogenetically diverse reductive dehalogenase-homologous genes in deep subseafloor sedimentary metagenomes.</title>
        <authorList>
            <person name="Kawai M."/>
            <person name="Futagami T."/>
            <person name="Toyoda A."/>
            <person name="Takaki Y."/>
            <person name="Nishi S."/>
            <person name="Hori S."/>
            <person name="Arai W."/>
            <person name="Tsubouchi T."/>
            <person name="Morono Y."/>
            <person name="Uchiyama I."/>
            <person name="Ito T."/>
            <person name="Fujiyama A."/>
            <person name="Inagaki F."/>
            <person name="Takami H."/>
        </authorList>
    </citation>
    <scope>NUCLEOTIDE SEQUENCE</scope>
    <source>
        <strain evidence="2">Expedition CK06-06</strain>
    </source>
</reference>
<comment type="caution">
    <text evidence="2">The sequence shown here is derived from an EMBL/GenBank/DDBJ whole genome shotgun (WGS) entry which is preliminary data.</text>
</comment>
<dbReference type="InterPro" id="IPR023213">
    <property type="entry name" value="CAT-like_dom_sf"/>
</dbReference>
<feature type="domain" description="2-oxoacid dehydrogenase acyltransferase catalytic" evidence="1">
    <location>
        <begin position="1"/>
        <end position="35"/>
    </location>
</feature>